<dbReference type="Pfam" id="PF07883">
    <property type="entry name" value="Cupin_2"/>
    <property type="match status" value="1"/>
</dbReference>
<dbReference type="InterPro" id="IPR014710">
    <property type="entry name" value="RmlC-like_jellyroll"/>
</dbReference>
<dbReference type="PROSITE" id="PS50943">
    <property type="entry name" value="HTH_CROC1"/>
    <property type="match status" value="1"/>
</dbReference>
<dbReference type="EMBL" id="QKYN01000110">
    <property type="protein sequence ID" value="RAG82675.1"/>
    <property type="molecule type" value="Genomic_DNA"/>
</dbReference>
<dbReference type="SUPFAM" id="SSF47413">
    <property type="entry name" value="lambda repressor-like DNA-binding domains"/>
    <property type="match status" value="1"/>
</dbReference>
<dbReference type="InterPro" id="IPR011051">
    <property type="entry name" value="RmlC_Cupin_sf"/>
</dbReference>
<protein>
    <recommendedName>
        <fullName evidence="2">HTH cro/C1-type domain-containing protein</fullName>
    </recommendedName>
</protein>
<dbReference type="OrthoDB" id="4282897at2"/>
<sequence>MSDAEETEPRLGAAVRRRRRSLELTLAEVAGRTGLSVPFLSQIENDRARPSMRSLQRIADGLETTAVELLAAAEAGDRQVDLVRAADDSGLSPDAGVRPLVRGARRLHALEFIGEHRADREFLHEGDELLYVADGAAEVEAEGRTHRLERGDTLYLAAGTRHRWRSLAPDTRLLVVAASDGPRR</sequence>
<dbReference type="SMART" id="SM00530">
    <property type="entry name" value="HTH_XRE"/>
    <property type="match status" value="1"/>
</dbReference>
<feature type="domain" description="HTH cro/C1-type" evidence="2">
    <location>
        <begin position="15"/>
        <end position="69"/>
    </location>
</feature>
<dbReference type="RefSeq" id="WP_111505038.1">
    <property type="nucleotide sequence ID" value="NZ_QKYN01000110.1"/>
</dbReference>
<dbReference type="Proteomes" id="UP000248889">
    <property type="component" value="Unassembled WGS sequence"/>
</dbReference>
<reference evidence="3 4" key="1">
    <citation type="submission" date="2018-06" db="EMBL/GenBank/DDBJ databases">
        <title>Streptacidiphilus pinicola sp. nov., isolated from pine grove soil.</title>
        <authorList>
            <person name="Roh S.G."/>
            <person name="Park S."/>
            <person name="Kim M.-K."/>
            <person name="Yun B.-R."/>
            <person name="Park J."/>
            <person name="Kim M.J."/>
            <person name="Kim Y.S."/>
            <person name="Kim S.B."/>
        </authorList>
    </citation>
    <scope>NUCLEOTIDE SEQUENCE [LARGE SCALE GENOMIC DNA]</scope>
    <source>
        <strain evidence="3 4">MMS16-CNU450</strain>
    </source>
</reference>
<dbReference type="GO" id="GO:0003700">
    <property type="term" value="F:DNA-binding transcription factor activity"/>
    <property type="evidence" value="ECO:0007669"/>
    <property type="project" value="TreeGrafter"/>
</dbReference>
<dbReference type="Gene3D" id="1.10.260.40">
    <property type="entry name" value="lambda repressor-like DNA-binding domains"/>
    <property type="match status" value="1"/>
</dbReference>
<dbReference type="GO" id="GO:0005829">
    <property type="term" value="C:cytosol"/>
    <property type="evidence" value="ECO:0007669"/>
    <property type="project" value="TreeGrafter"/>
</dbReference>
<evidence type="ECO:0000313" key="3">
    <source>
        <dbReference type="EMBL" id="RAG82675.1"/>
    </source>
</evidence>
<dbReference type="Pfam" id="PF13560">
    <property type="entry name" value="HTH_31"/>
    <property type="match status" value="1"/>
</dbReference>
<dbReference type="InterPro" id="IPR010982">
    <property type="entry name" value="Lambda_DNA-bd_dom_sf"/>
</dbReference>
<dbReference type="PANTHER" id="PTHR46797:SF1">
    <property type="entry name" value="METHYLPHOSPHONATE SYNTHASE"/>
    <property type="match status" value="1"/>
</dbReference>
<dbReference type="CDD" id="cd00093">
    <property type="entry name" value="HTH_XRE"/>
    <property type="match status" value="1"/>
</dbReference>
<dbReference type="GO" id="GO:0003677">
    <property type="term" value="F:DNA binding"/>
    <property type="evidence" value="ECO:0007669"/>
    <property type="project" value="UniProtKB-KW"/>
</dbReference>
<dbReference type="CDD" id="cd02209">
    <property type="entry name" value="cupin_XRE_C"/>
    <property type="match status" value="1"/>
</dbReference>
<dbReference type="Gene3D" id="2.60.120.10">
    <property type="entry name" value="Jelly Rolls"/>
    <property type="match status" value="1"/>
</dbReference>
<dbReference type="SUPFAM" id="SSF51182">
    <property type="entry name" value="RmlC-like cupins"/>
    <property type="match status" value="1"/>
</dbReference>
<evidence type="ECO:0000256" key="1">
    <source>
        <dbReference type="ARBA" id="ARBA00023125"/>
    </source>
</evidence>
<proteinExistence type="predicted"/>
<dbReference type="InterPro" id="IPR050807">
    <property type="entry name" value="TransReg_Diox_bact_type"/>
</dbReference>
<evidence type="ECO:0000313" key="4">
    <source>
        <dbReference type="Proteomes" id="UP000248889"/>
    </source>
</evidence>
<comment type="caution">
    <text evidence="3">The sequence shown here is derived from an EMBL/GenBank/DDBJ whole genome shotgun (WGS) entry which is preliminary data.</text>
</comment>
<dbReference type="PANTHER" id="PTHR46797">
    <property type="entry name" value="HTH-TYPE TRANSCRIPTIONAL REGULATOR"/>
    <property type="match status" value="1"/>
</dbReference>
<dbReference type="InterPro" id="IPR013096">
    <property type="entry name" value="Cupin_2"/>
</dbReference>
<name>A0A2X0K099_9ACTN</name>
<keyword evidence="1" id="KW-0238">DNA-binding</keyword>
<dbReference type="InterPro" id="IPR001387">
    <property type="entry name" value="Cro/C1-type_HTH"/>
</dbReference>
<evidence type="ECO:0000259" key="2">
    <source>
        <dbReference type="PROSITE" id="PS50943"/>
    </source>
</evidence>
<accession>A0A2X0K099</accession>
<organism evidence="3 4">
    <name type="scientific">Streptacidiphilus pinicola</name>
    <dbReference type="NCBI Taxonomy" id="2219663"/>
    <lineage>
        <taxon>Bacteria</taxon>
        <taxon>Bacillati</taxon>
        <taxon>Actinomycetota</taxon>
        <taxon>Actinomycetes</taxon>
        <taxon>Kitasatosporales</taxon>
        <taxon>Streptomycetaceae</taxon>
        <taxon>Streptacidiphilus</taxon>
    </lineage>
</organism>
<dbReference type="AlphaFoldDB" id="A0A2X0K099"/>
<gene>
    <name evidence="3" type="ORF">DN069_26525</name>
</gene>
<keyword evidence="4" id="KW-1185">Reference proteome</keyword>